<evidence type="ECO:0000256" key="1">
    <source>
        <dbReference type="SAM" id="MobiDB-lite"/>
    </source>
</evidence>
<reference evidence="2" key="1">
    <citation type="journal article" date="2020" name="Nature">
        <title>Giant virus diversity and host interactions through global metagenomics.</title>
        <authorList>
            <person name="Schulz F."/>
            <person name="Roux S."/>
            <person name="Paez-Espino D."/>
            <person name="Jungbluth S."/>
            <person name="Walsh D.A."/>
            <person name="Denef V.J."/>
            <person name="McMahon K.D."/>
            <person name="Konstantinidis K.T."/>
            <person name="Eloe-Fadrosh E.A."/>
            <person name="Kyrpides N.C."/>
            <person name="Woyke T."/>
        </authorList>
    </citation>
    <scope>NUCLEOTIDE SEQUENCE</scope>
    <source>
        <strain evidence="2">GVMAG-M-3300023184-18</strain>
    </source>
</reference>
<dbReference type="AlphaFoldDB" id="A0A6C0I1H6"/>
<proteinExistence type="predicted"/>
<feature type="region of interest" description="Disordered" evidence="1">
    <location>
        <begin position="30"/>
        <end position="56"/>
    </location>
</feature>
<sequence length="577" mass="65606">MKIKSNRKRRNVKKYKHSKTLKAFKKKNTIHYGGEIPPHPSSRRMSTGSLEQTSISSNSTRVSNLLNDKYKLCKENIGTKYAIYGEGKVRRAIVNNVNVLQSGNKIYLKNIEGNDYTVTLNSNDRDDIKEITTSNPLNHTQYPVILVDKNVPCQPVQQFGGLLETVVTENQPVVVTENQQLKYMPVTENQQLKDVPVVVTENQQLKDVVEDDELLLPDIEEEKSPSLLESESDDEPPPLPVEAQLQGCTKKNEVLKKYLDYYVVNERQHLIAENIKLQDELTHLKFSDVAPVEYQVRSAGGVPYIKAKDIYKQIDDVILDKDNADATSRLQLVATLFKKEPFFQPATKNFFYKFNVSPSPDEKPFDAIDSKGQKIQIPYPAVLFLRYQLGKGKGNKLILHGIYAVTRRTTLQKRIQPYEVDLKGIVKLETESSYEKREKEKKPVSVRGTLQSFDLKIDGHVTNMIFPDPDQTQIQRLADAIEAEKKSVSGNGTEYSLYRFHINDINEQKLYNFIKDVTSNGSPVNKINIGAKIGSVLTGASKSVAKSFVDGGKRKNMKYTINKIKNRKKRNTKKHKK</sequence>
<name>A0A6C0I1H6_9ZZZZ</name>
<protein>
    <submittedName>
        <fullName evidence="2">Uncharacterized protein</fullName>
    </submittedName>
</protein>
<accession>A0A6C0I1H6</accession>
<organism evidence="2">
    <name type="scientific">viral metagenome</name>
    <dbReference type="NCBI Taxonomy" id="1070528"/>
    <lineage>
        <taxon>unclassified sequences</taxon>
        <taxon>metagenomes</taxon>
        <taxon>organismal metagenomes</taxon>
    </lineage>
</organism>
<evidence type="ECO:0000313" key="2">
    <source>
        <dbReference type="EMBL" id="QHT86861.1"/>
    </source>
</evidence>
<dbReference type="EMBL" id="MN740077">
    <property type="protein sequence ID" value="QHT86861.1"/>
    <property type="molecule type" value="Genomic_DNA"/>
</dbReference>
<feature type="compositionally biased region" description="Polar residues" evidence="1">
    <location>
        <begin position="43"/>
        <end position="56"/>
    </location>
</feature>